<gene>
    <name evidence="2" type="ORF">J2S72_000045</name>
</gene>
<dbReference type="InterPro" id="IPR018445">
    <property type="entry name" value="Put_Phosphate_transp_reg"/>
</dbReference>
<protein>
    <submittedName>
        <fullName evidence="2">Uncharacterized protein Yka (UPF0111/DUF47 family)</fullName>
    </submittedName>
</protein>
<dbReference type="EMBL" id="JAUSTN010000001">
    <property type="protein sequence ID" value="MDQ0274049.1"/>
    <property type="molecule type" value="Genomic_DNA"/>
</dbReference>
<comment type="caution">
    <text evidence="2">The sequence shown here is derived from an EMBL/GenBank/DDBJ whole genome shotgun (WGS) entry which is preliminary data.</text>
</comment>
<proteinExistence type="inferred from homology"/>
<keyword evidence="3" id="KW-1185">Reference proteome</keyword>
<sequence>MEKIEFNYFKILREMVEGSMAAATLLNEILNDYKPSELIARMSEMHEIEHSNDGLIHITQSHLIKEFLTPIDREDIQVLIEELDEPTDSIEDVLFALYMYNIHEIKPEALKFSQLICSATDALYEAIIEFQNYNKNSEIRDKIIEVNRLEEEGDNLHLNAIRNLYIKEKDAKELLIWTRTFDKLERCLDDIEKSANLLQSIILKNF</sequence>
<dbReference type="Gene3D" id="1.20.58.220">
    <property type="entry name" value="Phosphate transport system protein phou homolog 2, domain 2"/>
    <property type="match status" value="1"/>
</dbReference>
<reference evidence="2 3" key="1">
    <citation type="submission" date="2023-07" db="EMBL/GenBank/DDBJ databases">
        <title>Genomic Encyclopedia of Type Strains, Phase IV (KMG-IV): sequencing the most valuable type-strain genomes for metagenomic binning, comparative biology and taxonomic classification.</title>
        <authorList>
            <person name="Goeker M."/>
        </authorList>
    </citation>
    <scope>NUCLEOTIDE SEQUENCE [LARGE SCALE GENOMIC DNA]</scope>
    <source>
        <strain evidence="2 3">DSM 22616</strain>
    </source>
</reference>
<dbReference type="PANTHER" id="PTHR37298:SF1">
    <property type="entry name" value="UPF0111 PROTEIN YKAA"/>
    <property type="match status" value="1"/>
</dbReference>
<dbReference type="PANTHER" id="PTHR37298">
    <property type="entry name" value="UPF0111 PROTEIN YKAA"/>
    <property type="match status" value="1"/>
</dbReference>
<comment type="similarity">
    <text evidence="1">Belongs to the UPF0111 family.</text>
</comment>
<evidence type="ECO:0000313" key="3">
    <source>
        <dbReference type="Proteomes" id="UP001236559"/>
    </source>
</evidence>
<organism evidence="2 3">
    <name type="scientific">Peptoniphilus koenoeneniae</name>
    <dbReference type="NCBI Taxonomy" id="507751"/>
    <lineage>
        <taxon>Bacteria</taxon>
        <taxon>Bacillati</taxon>
        <taxon>Bacillota</taxon>
        <taxon>Tissierellia</taxon>
        <taxon>Tissierellales</taxon>
        <taxon>Peptoniphilaceae</taxon>
        <taxon>Peptoniphilus</taxon>
    </lineage>
</organism>
<dbReference type="Pfam" id="PF01865">
    <property type="entry name" value="PhoU_div"/>
    <property type="match status" value="1"/>
</dbReference>
<dbReference type="InterPro" id="IPR038078">
    <property type="entry name" value="PhoU-like_sf"/>
</dbReference>
<evidence type="ECO:0000256" key="1">
    <source>
        <dbReference type="ARBA" id="ARBA00008591"/>
    </source>
</evidence>
<name>A0ABU0AS01_9FIRM</name>
<dbReference type="InterPro" id="IPR052912">
    <property type="entry name" value="UPF0111_domain"/>
</dbReference>
<accession>A0ABU0AS01</accession>
<dbReference type="RefSeq" id="WP_307494809.1">
    <property type="nucleotide sequence ID" value="NZ_JAUSTN010000001.1"/>
</dbReference>
<evidence type="ECO:0000313" key="2">
    <source>
        <dbReference type="EMBL" id="MDQ0274049.1"/>
    </source>
</evidence>
<dbReference type="Proteomes" id="UP001236559">
    <property type="component" value="Unassembled WGS sequence"/>
</dbReference>